<accession>A0A914DHF5</accession>
<dbReference type="PROSITE" id="PS51257">
    <property type="entry name" value="PROKAR_LIPOPROTEIN"/>
    <property type="match status" value="1"/>
</dbReference>
<name>A0A914DHF5_9BILA</name>
<evidence type="ECO:0000313" key="2">
    <source>
        <dbReference type="Proteomes" id="UP000887540"/>
    </source>
</evidence>
<dbReference type="AlphaFoldDB" id="A0A914DHF5"/>
<protein>
    <submittedName>
        <fullName evidence="3">Uncharacterized protein</fullName>
    </submittedName>
</protein>
<feature type="chain" id="PRO_5037954594" evidence="1">
    <location>
        <begin position="28"/>
        <end position="124"/>
    </location>
</feature>
<dbReference type="Proteomes" id="UP000887540">
    <property type="component" value="Unplaced"/>
</dbReference>
<evidence type="ECO:0000256" key="1">
    <source>
        <dbReference type="SAM" id="SignalP"/>
    </source>
</evidence>
<keyword evidence="2" id="KW-1185">Reference proteome</keyword>
<dbReference type="WBParaSite" id="ACRNAN_scaffold27041.g6451.t1">
    <property type="protein sequence ID" value="ACRNAN_scaffold27041.g6451.t1"/>
    <property type="gene ID" value="ACRNAN_scaffold27041.g6451"/>
</dbReference>
<feature type="signal peptide" evidence="1">
    <location>
        <begin position="1"/>
        <end position="27"/>
    </location>
</feature>
<evidence type="ECO:0000313" key="3">
    <source>
        <dbReference type="WBParaSite" id="ACRNAN_scaffold27041.g6451.t1"/>
    </source>
</evidence>
<reference evidence="3" key="1">
    <citation type="submission" date="2022-11" db="UniProtKB">
        <authorList>
            <consortium name="WormBaseParasite"/>
        </authorList>
    </citation>
    <scope>IDENTIFICATION</scope>
</reference>
<proteinExistence type="predicted"/>
<keyword evidence="1" id="KW-0732">Signal</keyword>
<organism evidence="2 3">
    <name type="scientific">Acrobeloides nanus</name>
    <dbReference type="NCBI Taxonomy" id="290746"/>
    <lineage>
        <taxon>Eukaryota</taxon>
        <taxon>Metazoa</taxon>
        <taxon>Ecdysozoa</taxon>
        <taxon>Nematoda</taxon>
        <taxon>Chromadorea</taxon>
        <taxon>Rhabditida</taxon>
        <taxon>Tylenchina</taxon>
        <taxon>Cephalobomorpha</taxon>
        <taxon>Cephaloboidea</taxon>
        <taxon>Cephalobidae</taxon>
        <taxon>Acrobeloides</taxon>
    </lineage>
</organism>
<sequence length="124" mass="12801">MSYLRTLTTATLTALAALTVTLAGCSTTPPSTPVSAAPATPERTNSDIAIEGCEKLITQRLKAPATASFHTTATPPGDNAGPWILNGTVDSDNSFGAYIRTTFTCSAKLDPSTNQISVEVIITG</sequence>